<feature type="binding site" evidence="2">
    <location>
        <position position="46"/>
    </location>
    <ligand>
        <name>Mg(2+)</name>
        <dbReference type="ChEBI" id="CHEBI:18420"/>
        <label>1</label>
    </ligand>
</feature>
<dbReference type="InterPro" id="IPR006283">
    <property type="entry name" value="ThiL-like"/>
</dbReference>
<dbReference type="GO" id="GO:0005524">
    <property type="term" value="F:ATP binding"/>
    <property type="evidence" value="ECO:0007669"/>
    <property type="project" value="UniProtKB-UniRule"/>
</dbReference>
<dbReference type="Gene3D" id="3.30.1330.10">
    <property type="entry name" value="PurM-like, N-terminal domain"/>
    <property type="match status" value="1"/>
</dbReference>
<dbReference type="SUPFAM" id="SSF55326">
    <property type="entry name" value="PurM N-terminal domain-like"/>
    <property type="match status" value="1"/>
</dbReference>
<dbReference type="Gene3D" id="3.90.650.10">
    <property type="entry name" value="PurM-like C-terminal domain"/>
    <property type="match status" value="1"/>
</dbReference>
<feature type="binding site" evidence="2">
    <location>
        <position position="75"/>
    </location>
    <ligand>
        <name>Mg(2+)</name>
        <dbReference type="ChEBI" id="CHEBI:18420"/>
        <label>2</label>
    </ligand>
</feature>
<feature type="binding site" evidence="2">
    <location>
        <position position="122"/>
    </location>
    <ligand>
        <name>Mg(2+)</name>
        <dbReference type="ChEBI" id="CHEBI:18420"/>
        <label>1</label>
    </ligand>
</feature>
<dbReference type="NCBIfam" id="TIGR01379">
    <property type="entry name" value="thiL"/>
    <property type="match status" value="1"/>
</dbReference>
<dbReference type="CDD" id="cd02194">
    <property type="entry name" value="ThiL"/>
    <property type="match status" value="1"/>
</dbReference>
<dbReference type="GO" id="GO:0009229">
    <property type="term" value="P:thiamine diphosphate biosynthetic process"/>
    <property type="evidence" value="ECO:0007669"/>
    <property type="project" value="UniProtKB-UniRule"/>
</dbReference>
<feature type="binding site" evidence="2">
    <location>
        <position position="214"/>
    </location>
    <ligand>
        <name>Mg(2+)</name>
        <dbReference type="ChEBI" id="CHEBI:18420"/>
        <label>5</label>
    </ligand>
</feature>
<feature type="binding site" evidence="2">
    <location>
        <position position="45"/>
    </location>
    <ligand>
        <name>Mg(2+)</name>
        <dbReference type="ChEBI" id="CHEBI:18420"/>
        <label>4</label>
    </ligand>
</feature>
<dbReference type="EMBL" id="UGHY01000002">
    <property type="protein sequence ID" value="STP06182.1"/>
    <property type="molecule type" value="Genomic_DNA"/>
</dbReference>
<feature type="binding site" evidence="2">
    <location>
        <position position="211"/>
    </location>
    <ligand>
        <name>Mg(2+)</name>
        <dbReference type="ChEBI" id="CHEBI:18420"/>
        <label>3</label>
    </ligand>
</feature>
<dbReference type="AlphaFoldDB" id="A0A377JK85"/>
<comment type="miscellaneous">
    <text evidence="2">Reaction mechanism of ThiL seems to utilize a direct, inline transfer of the gamma-phosphate of ATP to TMP rather than a phosphorylated enzyme intermediate.</text>
</comment>
<dbReference type="Pfam" id="PF00586">
    <property type="entry name" value="AIRS"/>
    <property type="match status" value="1"/>
</dbReference>
<feature type="binding site" evidence="2">
    <location>
        <position position="146"/>
    </location>
    <ligand>
        <name>ATP</name>
        <dbReference type="ChEBI" id="CHEBI:30616"/>
    </ligand>
</feature>
<evidence type="ECO:0000313" key="5">
    <source>
        <dbReference type="EMBL" id="STP06182.1"/>
    </source>
</evidence>
<feature type="binding site" evidence="2">
    <location>
        <position position="75"/>
    </location>
    <ligand>
        <name>Mg(2+)</name>
        <dbReference type="ChEBI" id="CHEBI:18420"/>
        <label>4</label>
    </ligand>
</feature>
<dbReference type="Pfam" id="PF02769">
    <property type="entry name" value="AIRS_C"/>
    <property type="match status" value="1"/>
</dbReference>
<dbReference type="InterPro" id="IPR036676">
    <property type="entry name" value="PurM-like_C_sf"/>
</dbReference>
<feature type="binding site" evidence="2">
    <location>
        <position position="30"/>
    </location>
    <ligand>
        <name>Mg(2+)</name>
        <dbReference type="ChEBI" id="CHEBI:18420"/>
        <label>3</label>
    </ligand>
</feature>
<reference evidence="5 6" key="1">
    <citation type="submission" date="2018-06" db="EMBL/GenBank/DDBJ databases">
        <authorList>
            <consortium name="Pathogen Informatics"/>
            <person name="Doyle S."/>
        </authorList>
    </citation>
    <scope>NUCLEOTIDE SEQUENCE [LARGE SCALE GENOMIC DNA]</scope>
    <source>
        <strain evidence="5 6">NCTC10672</strain>
    </source>
</reference>
<dbReference type="GO" id="GO:0009228">
    <property type="term" value="P:thiamine biosynthetic process"/>
    <property type="evidence" value="ECO:0007669"/>
    <property type="project" value="UniProtKB-KW"/>
</dbReference>
<dbReference type="InterPro" id="IPR016188">
    <property type="entry name" value="PurM-like_N"/>
</dbReference>
<dbReference type="InterPro" id="IPR010918">
    <property type="entry name" value="PurM-like_C_dom"/>
</dbReference>
<evidence type="ECO:0000256" key="1">
    <source>
        <dbReference type="ARBA" id="ARBA00022977"/>
    </source>
</evidence>
<feature type="binding site" evidence="2">
    <location>
        <position position="47"/>
    </location>
    <ligand>
        <name>Mg(2+)</name>
        <dbReference type="ChEBI" id="CHEBI:18420"/>
        <label>2</label>
    </ligand>
</feature>
<proteinExistence type="inferred from homology"/>
<dbReference type="PANTHER" id="PTHR30270:SF0">
    <property type="entry name" value="THIAMINE-MONOPHOSPHATE KINASE"/>
    <property type="match status" value="1"/>
</dbReference>
<keyword evidence="2 5" id="KW-0418">Kinase</keyword>
<comment type="caution">
    <text evidence="2">Lacks conserved residue(s) required for the propagation of feature annotation.</text>
</comment>
<comment type="function">
    <text evidence="2">Catalyzes the ATP-dependent phosphorylation of thiamine-monophosphate (TMP) to form thiamine-pyrophosphate (TPP), the active form of vitamin B1.</text>
</comment>
<dbReference type="SUPFAM" id="SSF56042">
    <property type="entry name" value="PurM C-terminal domain-like"/>
    <property type="match status" value="1"/>
</dbReference>
<feature type="binding site" evidence="2">
    <location>
        <position position="47"/>
    </location>
    <ligand>
        <name>Mg(2+)</name>
        <dbReference type="ChEBI" id="CHEBI:18420"/>
        <label>1</label>
    </ligand>
</feature>
<keyword evidence="1 2" id="KW-0784">Thiamine biosynthesis</keyword>
<dbReference type="PIRSF" id="PIRSF005303">
    <property type="entry name" value="Thiam_monoph_kin"/>
    <property type="match status" value="1"/>
</dbReference>
<evidence type="ECO:0000313" key="6">
    <source>
        <dbReference type="Proteomes" id="UP000254186"/>
    </source>
</evidence>
<accession>A0A377JK85</accession>
<dbReference type="PANTHER" id="PTHR30270">
    <property type="entry name" value="THIAMINE-MONOPHOSPHATE KINASE"/>
    <property type="match status" value="1"/>
</dbReference>
<protein>
    <recommendedName>
        <fullName evidence="2">Thiamine-monophosphate kinase</fullName>
        <shortName evidence="2">TMP kinase</shortName>
        <shortName evidence="2">Thiamine-phosphate kinase</shortName>
        <ecNumber evidence="2">2.7.4.16</ecNumber>
    </recommendedName>
</protein>
<dbReference type="EC" id="2.7.4.16" evidence="2"/>
<feature type="domain" description="PurM-like C-terminal" evidence="4">
    <location>
        <begin position="150"/>
        <end position="302"/>
    </location>
</feature>
<feature type="binding site" evidence="2">
    <location>
        <position position="54"/>
    </location>
    <ligand>
        <name>substrate</name>
    </ligand>
</feature>
<organism evidence="5 6">
    <name type="scientific">Haemophilus parainfluenzae</name>
    <dbReference type="NCBI Taxonomy" id="729"/>
    <lineage>
        <taxon>Bacteria</taxon>
        <taxon>Pseudomonadati</taxon>
        <taxon>Pseudomonadota</taxon>
        <taxon>Gammaproteobacteria</taxon>
        <taxon>Pasteurellales</taxon>
        <taxon>Pasteurellaceae</taxon>
        <taxon>Haemophilus</taxon>
    </lineage>
</organism>
<comment type="pathway">
    <text evidence="2">Cofactor biosynthesis; thiamine diphosphate biosynthesis; thiamine diphosphate from thiamine phosphate: step 1/1.</text>
</comment>
<feature type="binding site" evidence="2">
    <location>
        <position position="30"/>
    </location>
    <ligand>
        <name>Mg(2+)</name>
        <dbReference type="ChEBI" id="CHEBI:18420"/>
        <label>4</label>
    </ligand>
</feature>
<dbReference type="GO" id="GO:0000287">
    <property type="term" value="F:magnesium ion binding"/>
    <property type="evidence" value="ECO:0007669"/>
    <property type="project" value="UniProtKB-UniRule"/>
</dbReference>
<keyword evidence="2" id="KW-0460">Magnesium</keyword>
<gene>
    <name evidence="2 5" type="primary">thiL</name>
    <name evidence="5" type="ORF">NCTC10672_02202</name>
</gene>
<comment type="catalytic activity">
    <reaction evidence="2">
        <text>thiamine phosphate + ATP = thiamine diphosphate + ADP</text>
        <dbReference type="Rhea" id="RHEA:15913"/>
        <dbReference type="ChEBI" id="CHEBI:30616"/>
        <dbReference type="ChEBI" id="CHEBI:37575"/>
        <dbReference type="ChEBI" id="CHEBI:58937"/>
        <dbReference type="ChEBI" id="CHEBI:456216"/>
        <dbReference type="EC" id="2.7.4.16"/>
    </reaction>
</comment>
<name>A0A377JK85_HAEPA</name>
<feature type="binding site" evidence="2">
    <location>
        <position position="75"/>
    </location>
    <ligand>
        <name>Mg(2+)</name>
        <dbReference type="ChEBI" id="CHEBI:18420"/>
        <label>3</label>
    </ligand>
</feature>
<feature type="binding site" evidence="2">
    <location>
        <begin position="121"/>
        <end position="122"/>
    </location>
    <ligand>
        <name>ATP</name>
        <dbReference type="ChEBI" id="CHEBI:30616"/>
    </ligand>
</feature>
<dbReference type="HAMAP" id="MF_02128">
    <property type="entry name" value="TMP_kinase"/>
    <property type="match status" value="1"/>
</dbReference>
<dbReference type="RefSeq" id="WP_115180763.1">
    <property type="nucleotide sequence ID" value="NZ_UGHY01000002.1"/>
</dbReference>
<feature type="domain" description="PurM-like N-terminal" evidence="3">
    <location>
        <begin position="28"/>
        <end position="138"/>
    </location>
</feature>
<feature type="binding site" evidence="2">
    <location>
        <position position="213"/>
    </location>
    <ligand>
        <name>ATP</name>
        <dbReference type="ChEBI" id="CHEBI:30616"/>
    </ligand>
</feature>
<dbReference type="GO" id="GO:0009030">
    <property type="term" value="F:thiamine-phosphate kinase activity"/>
    <property type="evidence" value="ECO:0007669"/>
    <property type="project" value="UniProtKB-UniRule"/>
</dbReference>
<evidence type="ECO:0000259" key="4">
    <source>
        <dbReference type="Pfam" id="PF02769"/>
    </source>
</evidence>
<comment type="similarity">
    <text evidence="2">Belongs to the thiamine-monophosphate kinase family.</text>
</comment>
<dbReference type="UniPathway" id="UPA00060">
    <property type="reaction ID" value="UER00142"/>
</dbReference>
<sequence length="326" mass="35761">MTTGEFDLIGRYFSIQKGNQYFVDFSIGDDCALTHIPEGYQLAITTDTMVEGTHFLSSISPKDLAYKAIATNLSDLAAMGAKPAWISLALTLPEVDENWLSQFSQSLFDILNQYDVTLIGGDTTKGPLSVTITAQGFVPKGKALFRHTAKVGDLIYVSGTLGDSAAGLNWILQGKSAVDFDTEFLVKRHFHPTPRIELGQALMDVAHSCIDISDGLVADLGHILTRSQYSAEIDLSLLPLSTSLKKTYSLEKAEAFALSGGEDYELCFTIPANKKSEIETLSQSLNVPCTCIGKIVQQNNNQITFFKDRRVIHYQAPSGFDHFKDK</sequence>
<dbReference type="Proteomes" id="UP000254186">
    <property type="component" value="Unassembled WGS sequence"/>
</dbReference>
<evidence type="ECO:0000259" key="3">
    <source>
        <dbReference type="Pfam" id="PF00586"/>
    </source>
</evidence>
<keyword evidence="2 5" id="KW-0808">Transferase</keyword>
<dbReference type="InterPro" id="IPR036921">
    <property type="entry name" value="PurM-like_N_sf"/>
</dbReference>
<feature type="binding site" evidence="2">
    <location>
        <position position="262"/>
    </location>
    <ligand>
        <name>substrate</name>
    </ligand>
</feature>
<evidence type="ECO:0000256" key="2">
    <source>
        <dbReference type="HAMAP-Rule" id="MF_02128"/>
    </source>
</evidence>
<feature type="binding site" evidence="2">
    <location>
        <position position="320"/>
    </location>
    <ligand>
        <name>substrate</name>
    </ligand>
</feature>
<keyword evidence="2" id="KW-0479">Metal-binding</keyword>
<keyword evidence="2" id="KW-0547">Nucleotide-binding</keyword>
<keyword evidence="2" id="KW-0067">ATP-binding</keyword>